<dbReference type="Gene3D" id="2.60.40.10">
    <property type="entry name" value="Immunoglobulins"/>
    <property type="match status" value="1"/>
</dbReference>
<feature type="region of interest" description="Disordered" evidence="1">
    <location>
        <begin position="329"/>
        <end position="378"/>
    </location>
</feature>
<accession>A0AAW0UJA7</accession>
<evidence type="ECO:0000313" key="3">
    <source>
        <dbReference type="Proteomes" id="UP001487740"/>
    </source>
</evidence>
<keyword evidence="3" id="KW-1185">Reference proteome</keyword>
<dbReference type="Proteomes" id="UP001487740">
    <property type="component" value="Unassembled WGS sequence"/>
</dbReference>
<dbReference type="PANTHER" id="PTHR23278:SF19">
    <property type="entry name" value="OBSCURIN"/>
    <property type="match status" value="1"/>
</dbReference>
<feature type="compositionally biased region" description="Polar residues" evidence="1">
    <location>
        <begin position="166"/>
        <end position="178"/>
    </location>
</feature>
<dbReference type="AlphaFoldDB" id="A0AAW0UJA7"/>
<sequence length="378" mass="41281">MLEGLARDWDVLSDRFMLLDERWLGRGRERHWADPEELGSRASLEVGSSPALLRVSRLRLADQGLYTCRVDFKLQPTKTTRVNLTVVVPPESVRVMTGGAEGGGRVVTSVVGPYHEGDMLVLTCVAQGGDSQTASYGKAGHSSSSSSSSRSVLSQLSKRERFRRPPSQTRQAPQPLTHKNTEKNHLASLSSSQTYKTDKTSLSPHTTSVTRSQKQEKLNTESHQNSLTQPRSCKTVNHVTSHYSAAYAICQAPNQPYISNLPSANYPRRPGHSVIHQGIPRPSVVWFKDTHLLDSHMESHTHPPDELGPMGATDATNMTVAAKLNTSLPLTHTGPPRDAHPWPRLPVSSGGGAVQHPHAGAPHAERPQVAANVRGFQQ</sequence>
<feature type="compositionally biased region" description="Low complexity" evidence="1">
    <location>
        <begin position="142"/>
        <end position="156"/>
    </location>
</feature>
<evidence type="ECO:0000256" key="1">
    <source>
        <dbReference type="SAM" id="MobiDB-lite"/>
    </source>
</evidence>
<reference evidence="2 3" key="1">
    <citation type="submission" date="2023-03" db="EMBL/GenBank/DDBJ databases">
        <title>High-quality genome of Scylla paramamosain provides insights in environmental adaptation.</title>
        <authorList>
            <person name="Zhang L."/>
        </authorList>
    </citation>
    <scope>NUCLEOTIDE SEQUENCE [LARGE SCALE GENOMIC DNA]</scope>
    <source>
        <strain evidence="2">LZ_2023a</strain>
        <tissue evidence="2">Muscle</tissue>
    </source>
</reference>
<gene>
    <name evidence="2" type="ORF">O3P69_003634</name>
</gene>
<proteinExistence type="predicted"/>
<feature type="compositionally biased region" description="Polar residues" evidence="1">
    <location>
        <begin position="221"/>
        <end position="231"/>
    </location>
</feature>
<name>A0AAW0UJA7_SCYPA</name>
<dbReference type="SUPFAM" id="SSF48726">
    <property type="entry name" value="Immunoglobulin"/>
    <property type="match status" value="1"/>
</dbReference>
<feature type="compositionally biased region" description="Polar residues" evidence="1">
    <location>
        <begin position="187"/>
        <end position="212"/>
    </location>
</feature>
<protein>
    <recommendedName>
        <fullName evidence="4">Ig-like domain-containing protein</fullName>
    </recommendedName>
</protein>
<feature type="region of interest" description="Disordered" evidence="1">
    <location>
        <begin position="131"/>
        <end position="231"/>
    </location>
</feature>
<comment type="caution">
    <text evidence="2">The sequence shown here is derived from an EMBL/GenBank/DDBJ whole genome shotgun (WGS) entry which is preliminary data.</text>
</comment>
<dbReference type="PANTHER" id="PTHR23278">
    <property type="entry name" value="SIDESTEP PROTEIN"/>
    <property type="match status" value="1"/>
</dbReference>
<dbReference type="InterPro" id="IPR013783">
    <property type="entry name" value="Ig-like_fold"/>
</dbReference>
<evidence type="ECO:0008006" key="4">
    <source>
        <dbReference type="Google" id="ProtNLM"/>
    </source>
</evidence>
<dbReference type="InterPro" id="IPR036179">
    <property type="entry name" value="Ig-like_dom_sf"/>
</dbReference>
<evidence type="ECO:0000313" key="2">
    <source>
        <dbReference type="EMBL" id="KAK8399740.1"/>
    </source>
</evidence>
<organism evidence="2 3">
    <name type="scientific">Scylla paramamosain</name>
    <name type="common">Mud crab</name>
    <dbReference type="NCBI Taxonomy" id="85552"/>
    <lineage>
        <taxon>Eukaryota</taxon>
        <taxon>Metazoa</taxon>
        <taxon>Ecdysozoa</taxon>
        <taxon>Arthropoda</taxon>
        <taxon>Crustacea</taxon>
        <taxon>Multicrustacea</taxon>
        <taxon>Malacostraca</taxon>
        <taxon>Eumalacostraca</taxon>
        <taxon>Eucarida</taxon>
        <taxon>Decapoda</taxon>
        <taxon>Pleocyemata</taxon>
        <taxon>Brachyura</taxon>
        <taxon>Eubrachyura</taxon>
        <taxon>Portunoidea</taxon>
        <taxon>Portunidae</taxon>
        <taxon>Portuninae</taxon>
        <taxon>Scylla</taxon>
    </lineage>
</organism>
<dbReference type="EMBL" id="JARAKH010000011">
    <property type="protein sequence ID" value="KAK8399740.1"/>
    <property type="molecule type" value="Genomic_DNA"/>
</dbReference>